<dbReference type="Pfam" id="PF17645">
    <property type="entry name" value="Amdase"/>
    <property type="match status" value="1"/>
</dbReference>
<dbReference type="EMBL" id="LTAZ01000001">
    <property type="protein sequence ID" value="KYH27363.1"/>
    <property type="molecule type" value="Genomic_DNA"/>
</dbReference>
<dbReference type="Gene3D" id="3.40.50.12500">
    <property type="match status" value="1"/>
</dbReference>
<gene>
    <name evidence="1" type="primary">maiA</name>
    <name evidence="1" type="ORF">HAPAU_00290</name>
</gene>
<sequence>MSDWRRLGAIIPSSNTAVEREFPRYVPEIVSVHASRMPLESVTAEALDSMSDRAVECAELLSHADVHAVAYACTTGSLLHGPGFDRELEDALSAAIGGPAVATALSVDRALERLGAERIAVRTPYNEELNAREREYLEAAGYEVASISGLGIEDNTRIGALTPENAGEQVRTVDPTEVDAVFVSCTNYPTLSAVESLESDLGVPVVTSNGATLWDLCRVAGVGCESPSELFR</sequence>
<dbReference type="InterPro" id="IPR026286">
    <property type="entry name" value="MaiA/AMDase"/>
</dbReference>
<keyword evidence="2" id="KW-1185">Reference proteome</keyword>
<comment type="caution">
    <text evidence="1">The sequence shown here is derived from an EMBL/GenBank/DDBJ whole genome shotgun (WGS) entry which is preliminary data.</text>
</comment>
<keyword evidence="1" id="KW-0413">Isomerase</keyword>
<dbReference type="Proteomes" id="UP000075321">
    <property type="component" value="Unassembled WGS sequence"/>
</dbReference>
<name>A0A151AIB6_9EURY</name>
<dbReference type="EC" id="5.2.1.1" evidence="1"/>
<proteinExistence type="predicted"/>
<evidence type="ECO:0000313" key="1">
    <source>
        <dbReference type="EMBL" id="KYH27363.1"/>
    </source>
</evidence>
<organism evidence="1 2">
    <name type="scientific">Halalkalicoccus paucihalophilus</name>
    <dbReference type="NCBI Taxonomy" id="1008153"/>
    <lineage>
        <taxon>Archaea</taxon>
        <taxon>Methanobacteriati</taxon>
        <taxon>Methanobacteriota</taxon>
        <taxon>Stenosarchaea group</taxon>
        <taxon>Halobacteria</taxon>
        <taxon>Halobacteriales</taxon>
        <taxon>Halococcaceae</taxon>
        <taxon>Halalkalicoccus</taxon>
    </lineage>
</organism>
<dbReference type="PATRIC" id="fig|1008153.3.peg.31"/>
<accession>A0A151AIB6</accession>
<dbReference type="OrthoDB" id="41425at2157"/>
<reference evidence="1 2" key="1">
    <citation type="submission" date="2016-02" db="EMBL/GenBank/DDBJ databases">
        <title>Genome sequence of Halalkalicoccus paucihalophilus DSM 24557.</title>
        <authorList>
            <person name="Poehlein A."/>
            <person name="Daniel R."/>
        </authorList>
    </citation>
    <scope>NUCLEOTIDE SEQUENCE [LARGE SCALE GENOMIC DNA]</scope>
    <source>
        <strain evidence="1 2">DSM 24557</strain>
    </source>
</reference>
<dbReference type="RefSeq" id="WP_066378018.1">
    <property type="nucleotide sequence ID" value="NZ_LTAZ01000001.1"/>
</dbReference>
<protein>
    <submittedName>
        <fullName evidence="1">Maleate isomerase</fullName>
        <ecNumber evidence="1">5.2.1.1</ecNumber>
    </submittedName>
</protein>
<dbReference type="PANTHER" id="PTHR40267:SF1">
    <property type="entry name" value="BLR3294 PROTEIN"/>
    <property type="match status" value="1"/>
</dbReference>
<dbReference type="AlphaFoldDB" id="A0A151AIB6"/>
<dbReference type="GO" id="GO:0050076">
    <property type="term" value="F:maleate isomerase activity"/>
    <property type="evidence" value="ECO:0007669"/>
    <property type="project" value="UniProtKB-EC"/>
</dbReference>
<dbReference type="PANTHER" id="PTHR40267">
    <property type="entry name" value="BLR3294 PROTEIN"/>
    <property type="match status" value="1"/>
</dbReference>
<evidence type="ECO:0000313" key="2">
    <source>
        <dbReference type="Proteomes" id="UP000075321"/>
    </source>
</evidence>
<dbReference type="InterPro" id="IPR053714">
    <property type="entry name" value="Iso_Racemase_Enz_sf"/>
</dbReference>
<dbReference type="PIRSF" id="PIRSF015736">
    <property type="entry name" value="MI"/>
    <property type="match status" value="1"/>
</dbReference>